<accession>A0ABT7VQT9</accession>
<dbReference type="SUPFAM" id="SSF89260">
    <property type="entry name" value="Collagen-binding domain"/>
    <property type="match status" value="2"/>
</dbReference>
<proteinExistence type="predicted"/>
<feature type="region of interest" description="Disordered" evidence="1">
    <location>
        <begin position="255"/>
        <end position="277"/>
    </location>
</feature>
<protein>
    <submittedName>
        <fullName evidence="2">Uncharacterized protein</fullName>
    </submittedName>
</protein>
<organism evidence="2 3">
    <name type="scientific">Candidatus Marithioploca araucensis</name>
    <dbReference type="NCBI Taxonomy" id="70273"/>
    <lineage>
        <taxon>Bacteria</taxon>
        <taxon>Pseudomonadati</taxon>
        <taxon>Pseudomonadota</taxon>
        <taxon>Gammaproteobacteria</taxon>
        <taxon>Thiotrichales</taxon>
        <taxon>Thiotrichaceae</taxon>
        <taxon>Candidatus Marithioploca</taxon>
    </lineage>
</organism>
<comment type="caution">
    <text evidence="2">The sequence shown here is derived from an EMBL/GenBank/DDBJ whole genome shotgun (WGS) entry which is preliminary data.</text>
</comment>
<dbReference type="Gene3D" id="2.60.120.380">
    <property type="match status" value="2"/>
</dbReference>
<name>A0ABT7VQT9_9GAMM</name>
<evidence type="ECO:0000313" key="2">
    <source>
        <dbReference type="EMBL" id="MDM8562017.1"/>
    </source>
</evidence>
<dbReference type="EMBL" id="JAUCGM010000038">
    <property type="protein sequence ID" value="MDM8562017.1"/>
    <property type="molecule type" value="Genomic_DNA"/>
</dbReference>
<reference evidence="2" key="1">
    <citation type="submission" date="2023-06" db="EMBL/GenBank/DDBJ databases">
        <title>Uncultivated large filamentous bacteria from sulfidic sediments reveal new species and different genomic features in energy metabolism and defense.</title>
        <authorList>
            <person name="Fonseca A."/>
        </authorList>
    </citation>
    <scope>NUCLEOTIDE SEQUENCE</scope>
    <source>
        <strain evidence="2">HSG4</strain>
    </source>
</reference>
<evidence type="ECO:0000313" key="3">
    <source>
        <dbReference type="Proteomes" id="UP001171945"/>
    </source>
</evidence>
<keyword evidence="3" id="KW-1185">Reference proteome</keyword>
<evidence type="ECO:0000256" key="1">
    <source>
        <dbReference type="SAM" id="MobiDB-lite"/>
    </source>
</evidence>
<dbReference type="Proteomes" id="UP001171945">
    <property type="component" value="Unassembled WGS sequence"/>
</dbReference>
<gene>
    <name evidence="2" type="ORF">QUF54_01535</name>
</gene>
<sequence>MHRTILVFGLIGITPLATAGEDVSDTLEGAKKMSSRGVKETLLSAIDVDFYKFTISTDRKNPDHDTSGNITVTLSQKAPPSLNPNSGWQVELYSETNLAKALYTAALPETSLKVKFEQGLSPGNYYFRMSSLDSVVFPAAEYTLASQWEENAYYERQPNDEPDDATAITVNETYYGNISSESDIDVYRFGLQAPDLVTISLSQKTPGIDSTLGWQVGLFSQPQTVDVLSTALSGTLEVNLDIGMHYLFVKSLPQPEEVSQDDEEAEDETAQKKEKTAPVGRPYQLVVNASSAPQAQEDCPFTFIYAQNPLTNRWASFPTPCDVPVGWFSQETAPETYEVCPSPHATYTLPKMDELGTITQQGKVKIPLLDFKDELGNVMVLRVELQQMPNTDPIQFTPDMLKLIRTIEAE</sequence>
<feature type="compositionally biased region" description="Acidic residues" evidence="1">
    <location>
        <begin position="258"/>
        <end position="268"/>
    </location>
</feature>